<keyword evidence="4" id="KW-0547">Nucleotide-binding</keyword>
<dbReference type="InterPro" id="IPR038005">
    <property type="entry name" value="RX-like_CC"/>
</dbReference>
<comment type="similarity">
    <text evidence="1">Belongs to the disease resistance NB-LRR family.</text>
</comment>
<evidence type="ECO:0000256" key="2">
    <source>
        <dbReference type="ARBA" id="ARBA00022614"/>
    </source>
</evidence>
<keyword evidence="9" id="KW-1185">Reference proteome</keyword>
<accession>A0AAV8DXP5</accession>
<evidence type="ECO:0000256" key="1">
    <source>
        <dbReference type="ARBA" id="ARBA00008894"/>
    </source>
</evidence>
<keyword evidence="5" id="KW-0611">Plant defense</keyword>
<keyword evidence="2" id="KW-0433">Leucine-rich repeat</keyword>
<proteinExistence type="inferred from homology"/>
<dbReference type="AlphaFoldDB" id="A0AAV8DXP5"/>
<dbReference type="Proteomes" id="UP001140206">
    <property type="component" value="Chromosome 3"/>
</dbReference>
<dbReference type="Pfam" id="PF00931">
    <property type="entry name" value="NB-ARC"/>
    <property type="match status" value="1"/>
</dbReference>
<sequence length="238" mass="27796">MAEVLLKGVLSKLAEFSVGTIFSLCKINEKVEKFKSLGEIENDVKSLSRELEYIQTCIEDADKKRIVEKKHKKWVKDLMDIAYQIENAVEIFLLECPEKLPGIVNGLKEHEEKLPGCIINCTKWWQKEIKKIQFLWDFQKEIKRIQKRIKEITEFKEKYIITLGEDKIPEFDSEVKLDPVDDQEVVGFDKDREEIVKRLLDKNVRELAIVSIVGMGGLGKTTLARKVFNRYTVHHIFI</sequence>
<evidence type="ECO:0000259" key="7">
    <source>
        <dbReference type="Pfam" id="PF18052"/>
    </source>
</evidence>
<dbReference type="PANTHER" id="PTHR19338:SF73">
    <property type="entry name" value="DISEASE RESISTANCE PROTEIN RGA2-LIKE"/>
    <property type="match status" value="1"/>
</dbReference>
<evidence type="ECO:0000256" key="5">
    <source>
        <dbReference type="ARBA" id="ARBA00022821"/>
    </source>
</evidence>
<evidence type="ECO:0000313" key="8">
    <source>
        <dbReference type="EMBL" id="KAJ4771676.1"/>
    </source>
</evidence>
<dbReference type="EMBL" id="JAMFTS010000003">
    <property type="protein sequence ID" value="KAJ4771676.1"/>
    <property type="molecule type" value="Genomic_DNA"/>
</dbReference>
<gene>
    <name evidence="8" type="ORF">LUZ62_055933</name>
</gene>
<evidence type="ECO:0000259" key="6">
    <source>
        <dbReference type="Pfam" id="PF00931"/>
    </source>
</evidence>
<dbReference type="GO" id="GO:0043531">
    <property type="term" value="F:ADP binding"/>
    <property type="evidence" value="ECO:0007669"/>
    <property type="project" value="InterPro"/>
</dbReference>
<comment type="caution">
    <text evidence="8">The sequence shown here is derived from an EMBL/GenBank/DDBJ whole genome shotgun (WGS) entry which is preliminary data.</text>
</comment>
<evidence type="ECO:0000313" key="9">
    <source>
        <dbReference type="Proteomes" id="UP001140206"/>
    </source>
</evidence>
<organism evidence="8 9">
    <name type="scientific">Rhynchospora pubera</name>
    <dbReference type="NCBI Taxonomy" id="906938"/>
    <lineage>
        <taxon>Eukaryota</taxon>
        <taxon>Viridiplantae</taxon>
        <taxon>Streptophyta</taxon>
        <taxon>Embryophyta</taxon>
        <taxon>Tracheophyta</taxon>
        <taxon>Spermatophyta</taxon>
        <taxon>Magnoliopsida</taxon>
        <taxon>Liliopsida</taxon>
        <taxon>Poales</taxon>
        <taxon>Cyperaceae</taxon>
        <taxon>Cyperoideae</taxon>
        <taxon>Rhynchosporeae</taxon>
        <taxon>Rhynchospora</taxon>
    </lineage>
</organism>
<dbReference type="InterPro" id="IPR002182">
    <property type="entry name" value="NB-ARC"/>
</dbReference>
<feature type="domain" description="Disease resistance N-terminal" evidence="7">
    <location>
        <begin position="29"/>
        <end position="95"/>
    </location>
</feature>
<dbReference type="Gene3D" id="1.20.5.4130">
    <property type="match status" value="1"/>
</dbReference>
<dbReference type="GO" id="GO:0006952">
    <property type="term" value="P:defense response"/>
    <property type="evidence" value="ECO:0007669"/>
    <property type="project" value="UniProtKB-KW"/>
</dbReference>
<dbReference type="SUPFAM" id="SSF52540">
    <property type="entry name" value="P-loop containing nucleoside triphosphate hydrolases"/>
    <property type="match status" value="1"/>
</dbReference>
<dbReference type="PANTHER" id="PTHR19338">
    <property type="entry name" value="TRANSLOCASE OF INNER MITOCHONDRIAL MEMBRANE 13 HOMOLOG"/>
    <property type="match status" value="1"/>
</dbReference>
<feature type="domain" description="NB-ARC" evidence="6">
    <location>
        <begin position="190"/>
        <end position="235"/>
    </location>
</feature>
<name>A0AAV8DXP5_9POAL</name>
<reference evidence="8" key="1">
    <citation type="submission" date="2022-08" db="EMBL/GenBank/DDBJ databases">
        <authorList>
            <person name="Marques A."/>
        </authorList>
    </citation>
    <scope>NUCLEOTIDE SEQUENCE</scope>
    <source>
        <strain evidence="8">RhyPub2mFocal</strain>
        <tissue evidence="8">Leaves</tissue>
    </source>
</reference>
<dbReference type="Pfam" id="PF18052">
    <property type="entry name" value="Rx_N"/>
    <property type="match status" value="1"/>
</dbReference>
<keyword evidence="3" id="KW-0677">Repeat</keyword>
<dbReference type="InterPro" id="IPR041118">
    <property type="entry name" value="Rx_N"/>
</dbReference>
<evidence type="ECO:0000256" key="4">
    <source>
        <dbReference type="ARBA" id="ARBA00022741"/>
    </source>
</evidence>
<dbReference type="InterPro" id="IPR027417">
    <property type="entry name" value="P-loop_NTPase"/>
</dbReference>
<dbReference type="CDD" id="cd14798">
    <property type="entry name" value="RX-CC_like"/>
    <property type="match status" value="1"/>
</dbReference>
<protein>
    <submittedName>
        <fullName evidence="8">Disease resistance protein (CC-NBS-LRR class) family</fullName>
    </submittedName>
</protein>
<evidence type="ECO:0000256" key="3">
    <source>
        <dbReference type="ARBA" id="ARBA00022737"/>
    </source>
</evidence>
<dbReference type="Gene3D" id="3.40.50.300">
    <property type="entry name" value="P-loop containing nucleotide triphosphate hydrolases"/>
    <property type="match status" value="1"/>
</dbReference>